<gene>
    <name evidence="2" type="ORF">SAMN05444487_1345</name>
</gene>
<evidence type="ECO:0000256" key="1">
    <source>
        <dbReference type="SAM" id="Phobius"/>
    </source>
</evidence>
<organism evidence="2 3">
    <name type="scientific">Marininema mesophilum</name>
    <dbReference type="NCBI Taxonomy" id="1048340"/>
    <lineage>
        <taxon>Bacteria</taxon>
        <taxon>Bacillati</taxon>
        <taxon>Bacillota</taxon>
        <taxon>Bacilli</taxon>
        <taxon>Bacillales</taxon>
        <taxon>Thermoactinomycetaceae</taxon>
        <taxon>Marininema</taxon>
    </lineage>
</organism>
<evidence type="ECO:0000313" key="2">
    <source>
        <dbReference type="EMBL" id="SDX59894.1"/>
    </source>
</evidence>
<keyword evidence="1" id="KW-1133">Transmembrane helix</keyword>
<dbReference type="PANTHER" id="PTHR38813">
    <property type="match status" value="1"/>
</dbReference>
<dbReference type="Proteomes" id="UP000198534">
    <property type="component" value="Unassembled WGS sequence"/>
</dbReference>
<keyword evidence="3" id="KW-1185">Reference proteome</keyword>
<protein>
    <submittedName>
        <fullName evidence="2">mRNA-degrading endonuclease RelE, toxin component of the RelBE toxin-antitoxin system</fullName>
    </submittedName>
</protein>
<keyword evidence="2" id="KW-0255">Endonuclease</keyword>
<dbReference type="EMBL" id="FNNQ01000034">
    <property type="protein sequence ID" value="SDX59894.1"/>
    <property type="molecule type" value="Genomic_DNA"/>
</dbReference>
<keyword evidence="2" id="KW-0540">Nuclease</keyword>
<evidence type="ECO:0000313" key="3">
    <source>
        <dbReference type="Proteomes" id="UP000198534"/>
    </source>
</evidence>
<keyword evidence="1" id="KW-0812">Transmembrane</keyword>
<dbReference type="InterPro" id="IPR052747">
    <property type="entry name" value="TA_system_RelE_toxin"/>
</dbReference>
<dbReference type="STRING" id="1048340.SAMN05444487_1345"/>
<proteinExistence type="predicted"/>
<keyword evidence="1" id="KW-0472">Membrane</keyword>
<keyword evidence="2" id="KW-0378">Hydrolase</keyword>
<sequence>MNLSYELILKTPALKFIKKQDKNTQVRILEALEGLRMIPPEGDVKKLKGEQHTFRLRIGTYRALFYIDQNMIGFQGFILSFSFFFELIFLKITHSRPIN</sequence>
<feature type="transmembrane region" description="Helical" evidence="1">
    <location>
        <begin position="72"/>
        <end position="90"/>
    </location>
</feature>
<dbReference type="Gene3D" id="3.30.2310.20">
    <property type="entry name" value="RelE-like"/>
    <property type="match status" value="1"/>
</dbReference>
<dbReference type="RefSeq" id="WP_245726402.1">
    <property type="nucleotide sequence ID" value="NZ_FNNQ01000034.1"/>
</dbReference>
<dbReference type="SUPFAM" id="SSF143011">
    <property type="entry name" value="RelE-like"/>
    <property type="match status" value="1"/>
</dbReference>
<reference evidence="2 3" key="1">
    <citation type="submission" date="2016-10" db="EMBL/GenBank/DDBJ databases">
        <authorList>
            <person name="de Groot N.N."/>
        </authorList>
    </citation>
    <scope>NUCLEOTIDE SEQUENCE [LARGE SCALE GENOMIC DNA]</scope>
    <source>
        <strain evidence="2 3">DSM 45610</strain>
    </source>
</reference>
<accession>A0A1H3D286</accession>
<dbReference type="PANTHER" id="PTHR38813:SF1">
    <property type="entry name" value="TOXIN RELE1-RELATED"/>
    <property type="match status" value="1"/>
</dbReference>
<name>A0A1H3D286_9BACL</name>
<dbReference type="AlphaFoldDB" id="A0A1H3D286"/>
<dbReference type="GO" id="GO:0004519">
    <property type="term" value="F:endonuclease activity"/>
    <property type="evidence" value="ECO:0007669"/>
    <property type="project" value="UniProtKB-KW"/>
</dbReference>
<dbReference type="InterPro" id="IPR035093">
    <property type="entry name" value="RelE/ParE_toxin_dom_sf"/>
</dbReference>